<feature type="transmembrane region" description="Helical" evidence="1">
    <location>
        <begin position="278"/>
        <end position="299"/>
    </location>
</feature>
<keyword evidence="1" id="KW-0812">Transmembrane</keyword>
<feature type="transmembrane region" description="Helical" evidence="1">
    <location>
        <begin position="149"/>
        <end position="171"/>
    </location>
</feature>
<evidence type="ECO:0000259" key="2">
    <source>
        <dbReference type="Pfam" id="PF04235"/>
    </source>
</evidence>
<dbReference type="InterPro" id="IPR007349">
    <property type="entry name" value="DUF418"/>
</dbReference>
<dbReference type="Proteomes" id="UP000252731">
    <property type="component" value="Unassembled WGS sequence"/>
</dbReference>
<gene>
    <name evidence="3" type="ORF">DFO70_104370</name>
</gene>
<feature type="domain" description="DUF418" evidence="2">
    <location>
        <begin position="226"/>
        <end position="387"/>
    </location>
</feature>
<proteinExistence type="predicted"/>
<sequence>MPNQSSMKTAGPKKRAVSLDLARGTMLLLIALAHAPLYLYTSEPGIMQRVEAITFLDQIVNFFGQFFIDNRARAMFAVLFGYGLVLAFESRISKGIREKEAIKTIRRRSWYLILFGIVLAVIIGGQDILMAYGTAGLLVSWLLEREIKTLIRTFIFITLFYIIFGPIMWGFNMLEIGGYGFPPEVSATDTYFGTALISLFTFPSIPILIHLMFPVLPSVLLGMWIARYQLLIKPEQHLKIIKLITILGLTISLLGAMPLSLLGTLWHPSPFTAGLMNGFHILTGIAGGLAYAVIFGIIGTKVQKPGSLTLSLMALGKRSLTFYVWNETTLVLFLSPVALDLGGRVSNGTAAVIAVGIWCLSLLLAWGLEKKDLNGPLEVLLRRLVYRNKQIPGVSQE</sequence>
<dbReference type="OrthoDB" id="2388539at2"/>
<keyword evidence="4" id="KW-1185">Reference proteome</keyword>
<organism evidence="3 4">
    <name type="scientific">Cytobacillus firmus</name>
    <name type="common">Bacillus firmus</name>
    <dbReference type="NCBI Taxonomy" id="1399"/>
    <lineage>
        <taxon>Bacteria</taxon>
        <taxon>Bacillati</taxon>
        <taxon>Bacillota</taxon>
        <taxon>Bacilli</taxon>
        <taxon>Bacillales</taxon>
        <taxon>Bacillaceae</taxon>
        <taxon>Cytobacillus</taxon>
    </lineage>
</organism>
<feature type="transmembrane region" description="Helical" evidence="1">
    <location>
        <begin position="243"/>
        <end position="266"/>
    </location>
</feature>
<keyword evidence="1" id="KW-1133">Transmembrane helix</keyword>
<evidence type="ECO:0000313" key="4">
    <source>
        <dbReference type="Proteomes" id="UP000252731"/>
    </source>
</evidence>
<dbReference type="EMBL" id="QNSF01000004">
    <property type="protein sequence ID" value="RBP94727.1"/>
    <property type="molecule type" value="Genomic_DNA"/>
</dbReference>
<comment type="caution">
    <text evidence="3">The sequence shown here is derived from an EMBL/GenBank/DDBJ whole genome shotgun (WGS) entry which is preliminary data.</text>
</comment>
<evidence type="ECO:0000313" key="3">
    <source>
        <dbReference type="EMBL" id="RBP94727.1"/>
    </source>
</evidence>
<keyword evidence="1" id="KW-0472">Membrane</keyword>
<evidence type="ECO:0000256" key="1">
    <source>
        <dbReference type="SAM" id="Phobius"/>
    </source>
</evidence>
<reference evidence="3 4" key="1">
    <citation type="submission" date="2018-06" db="EMBL/GenBank/DDBJ databases">
        <title>Freshwater and sediment microbial communities from various areas in North America, analyzing microbe dynamics in response to fracking.</title>
        <authorList>
            <person name="Lamendella R."/>
        </authorList>
    </citation>
    <scope>NUCLEOTIDE SEQUENCE [LARGE SCALE GENOMIC DNA]</scope>
    <source>
        <strain evidence="3 4">14_TX</strain>
    </source>
</reference>
<dbReference type="Pfam" id="PF04235">
    <property type="entry name" value="DUF418"/>
    <property type="match status" value="1"/>
</dbReference>
<protein>
    <submittedName>
        <fullName evidence="3">Putative membrane protein YeiB</fullName>
    </submittedName>
</protein>
<feature type="transmembrane region" description="Helical" evidence="1">
    <location>
        <begin position="215"/>
        <end position="231"/>
    </location>
</feature>
<name>A0A366K0F3_CYTFI</name>
<feature type="transmembrane region" description="Helical" evidence="1">
    <location>
        <begin position="110"/>
        <end position="143"/>
    </location>
</feature>
<accession>A0A366K0F3</accession>
<feature type="transmembrane region" description="Helical" evidence="1">
    <location>
        <begin position="345"/>
        <end position="368"/>
    </location>
</feature>
<feature type="transmembrane region" description="Helical" evidence="1">
    <location>
        <begin position="21"/>
        <end position="40"/>
    </location>
</feature>
<dbReference type="PANTHER" id="PTHR30590">
    <property type="entry name" value="INNER MEMBRANE PROTEIN"/>
    <property type="match status" value="1"/>
</dbReference>
<feature type="transmembrane region" description="Helical" evidence="1">
    <location>
        <begin position="72"/>
        <end position="89"/>
    </location>
</feature>
<dbReference type="InterPro" id="IPR052529">
    <property type="entry name" value="Bact_Transport_Assoc"/>
</dbReference>
<feature type="transmembrane region" description="Helical" evidence="1">
    <location>
        <begin position="320"/>
        <end position="339"/>
    </location>
</feature>
<dbReference type="AlphaFoldDB" id="A0A366K0F3"/>
<dbReference type="RefSeq" id="WP_113882472.1">
    <property type="nucleotide sequence ID" value="NZ_QNSF01000004.1"/>
</dbReference>
<dbReference type="PANTHER" id="PTHR30590:SF2">
    <property type="entry name" value="INNER MEMBRANE PROTEIN"/>
    <property type="match status" value="1"/>
</dbReference>